<dbReference type="Pfam" id="PF25391">
    <property type="entry name" value="WD40_Gbeta"/>
    <property type="match status" value="1"/>
</dbReference>
<feature type="repeat" description="WD" evidence="5">
    <location>
        <begin position="231"/>
        <end position="272"/>
    </location>
</feature>
<dbReference type="PIRSF" id="PIRSF002394">
    <property type="entry name" value="GN-bd_beta"/>
    <property type="match status" value="1"/>
</dbReference>
<dbReference type="InterPro" id="IPR001632">
    <property type="entry name" value="WD40_G-protein_beta-like"/>
</dbReference>
<dbReference type="PROSITE" id="PS50294">
    <property type="entry name" value="WD_REPEATS_REGION"/>
    <property type="match status" value="3"/>
</dbReference>
<accession>A0A077WG64</accession>
<evidence type="ECO:0000256" key="5">
    <source>
        <dbReference type="PROSITE-ProRule" id="PRU00221"/>
    </source>
</evidence>
<dbReference type="Gene3D" id="2.130.10.10">
    <property type="entry name" value="YVTN repeat-like/Quinoprotein amine dehydrogenase"/>
    <property type="match status" value="1"/>
</dbReference>
<evidence type="ECO:0000256" key="6">
    <source>
        <dbReference type="SAM" id="Coils"/>
    </source>
</evidence>
<dbReference type="SUPFAM" id="SSF50978">
    <property type="entry name" value="WD40 repeat-like"/>
    <property type="match status" value="1"/>
</dbReference>
<dbReference type="PROSITE" id="PS50082">
    <property type="entry name" value="WD_REPEATS_2"/>
    <property type="match status" value="4"/>
</dbReference>
<evidence type="ECO:0000256" key="1">
    <source>
        <dbReference type="ARBA" id="ARBA00009768"/>
    </source>
</evidence>
<dbReference type="PRINTS" id="PR00319">
    <property type="entry name" value="GPROTEINB"/>
</dbReference>
<dbReference type="InterPro" id="IPR020472">
    <property type="entry name" value="WD40_PAC1"/>
</dbReference>
<dbReference type="SMART" id="SM00320">
    <property type="entry name" value="WD40"/>
    <property type="match status" value="7"/>
</dbReference>
<dbReference type="PROSITE" id="PS00678">
    <property type="entry name" value="WD_REPEATS_1"/>
    <property type="match status" value="1"/>
</dbReference>
<organism evidence="7">
    <name type="scientific">Lichtheimia ramosa</name>
    <dbReference type="NCBI Taxonomy" id="688394"/>
    <lineage>
        <taxon>Eukaryota</taxon>
        <taxon>Fungi</taxon>
        <taxon>Fungi incertae sedis</taxon>
        <taxon>Mucoromycota</taxon>
        <taxon>Mucoromycotina</taxon>
        <taxon>Mucoromycetes</taxon>
        <taxon>Mucorales</taxon>
        <taxon>Lichtheimiaceae</taxon>
        <taxon>Lichtheimia</taxon>
    </lineage>
</organism>
<evidence type="ECO:0000256" key="2">
    <source>
        <dbReference type="ARBA" id="ARBA00022574"/>
    </source>
</evidence>
<dbReference type="GO" id="GO:0007165">
    <property type="term" value="P:signal transduction"/>
    <property type="evidence" value="ECO:0007669"/>
    <property type="project" value="UniProtKB-KW"/>
</dbReference>
<feature type="repeat" description="WD" evidence="5">
    <location>
        <begin position="147"/>
        <end position="187"/>
    </location>
</feature>
<evidence type="ECO:0000313" key="7">
    <source>
        <dbReference type="EMBL" id="CDS06400.1"/>
    </source>
</evidence>
<feature type="repeat" description="WD" evidence="5">
    <location>
        <begin position="188"/>
        <end position="230"/>
    </location>
</feature>
<dbReference type="InterPro" id="IPR001680">
    <property type="entry name" value="WD40_rpt"/>
</dbReference>
<dbReference type="InterPro" id="IPR016346">
    <property type="entry name" value="G-protein_beta_1-5"/>
</dbReference>
<dbReference type="InterPro" id="IPR015943">
    <property type="entry name" value="WD40/YVTN_repeat-like_dom_sf"/>
</dbReference>
<reference evidence="7" key="1">
    <citation type="journal article" date="2014" name="Genome Announc.">
        <title>De novo whole-genome sequence and genome annotation of Lichtheimia ramosa.</title>
        <authorList>
            <person name="Linde J."/>
            <person name="Schwartze V."/>
            <person name="Binder U."/>
            <person name="Lass-Florl C."/>
            <person name="Voigt K."/>
            <person name="Horn F."/>
        </authorList>
    </citation>
    <scope>NUCLEOTIDE SEQUENCE</scope>
    <source>
        <strain evidence="7">JMRC FSU:6197</strain>
    </source>
</reference>
<dbReference type="OrthoDB" id="10255630at2759"/>
<gene>
    <name evidence="7" type="ORF">LRAMOSA08928</name>
</gene>
<keyword evidence="2 5" id="KW-0853">WD repeat</keyword>
<dbReference type="PRINTS" id="PR00320">
    <property type="entry name" value="GPROTEINBRPT"/>
</dbReference>
<dbReference type="InterPro" id="IPR019775">
    <property type="entry name" value="WD40_repeat_CS"/>
</dbReference>
<sequence length="357" mass="39575">MSDDHDDLAERIAAARREAELLKDRIKQRRDALADTTLKEMAKDIPPVPRLVMKVRRQLRGHLAKIYAMHWADDSQHLVSASQDGRLMVWNAYTTNKLYAIPLRSSWVMTCAYSPSGRFVACGGLDNLCSVYNISTKQGPTRPARELMAHQGYLTCCRFVDDTKIITSSGDHTCLLWDLDAGVSLMSFEDHQSDVMSVALSSQNPNTFISGSCDTTAKVWDIRSGQCTQTFVGHESDVNAIQFFPDGLAFGSASDDASCRLFDLRADSELNCFAHEDLLHTVTSIDFSISGRLLFAGYDDHACRVFDSLKGEQVGILSGHDNRVSCIGVAKDGMAFCSGSWDSQLKVKYSDVVRVYI</sequence>
<proteinExistence type="inferred from homology"/>
<keyword evidence="3" id="KW-0677">Repeat</keyword>
<feature type="coiled-coil region" evidence="6">
    <location>
        <begin position="5"/>
        <end position="32"/>
    </location>
</feature>
<dbReference type="InterPro" id="IPR036322">
    <property type="entry name" value="WD40_repeat_dom_sf"/>
</dbReference>
<feature type="repeat" description="WD" evidence="5">
    <location>
        <begin position="59"/>
        <end position="100"/>
    </location>
</feature>
<evidence type="ECO:0000256" key="3">
    <source>
        <dbReference type="ARBA" id="ARBA00022737"/>
    </source>
</evidence>
<dbReference type="EMBL" id="LK023319">
    <property type="protein sequence ID" value="CDS06400.1"/>
    <property type="molecule type" value="Genomic_DNA"/>
</dbReference>
<evidence type="ECO:0000256" key="4">
    <source>
        <dbReference type="ARBA" id="ARBA00023224"/>
    </source>
</evidence>
<dbReference type="CDD" id="cd00200">
    <property type="entry name" value="WD40"/>
    <property type="match status" value="1"/>
</dbReference>
<comment type="similarity">
    <text evidence="1">Belongs to the WD repeat G protein beta family.</text>
</comment>
<protein>
    <submittedName>
        <fullName evidence="7">Uncharacterized protein</fullName>
    </submittedName>
</protein>
<dbReference type="AlphaFoldDB" id="A0A077WG64"/>
<dbReference type="PANTHER" id="PTHR19850">
    <property type="entry name" value="GUANINE NUCLEOTIDE-BINDING PROTEIN BETA G PROTEIN BETA"/>
    <property type="match status" value="1"/>
</dbReference>
<name>A0A077WG64_9FUNG</name>
<keyword evidence="6" id="KW-0175">Coiled coil</keyword>
<keyword evidence="4" id="KW-0807">Transducer</keyword>